<comment type="caution">
    <text evidence="1">The sequence shown here is derived from an EMBL/GenBank/DDBJ whole genome shotgun (WGS) entry which is preliminary data.</text>
</comment>
<gene>
    <name evidence="1" type="ORF">J40TS1_34400</name>
</gene>
<protein>
    <submittedName>
        <fullName evidence="1">Uncharacterized protein</fullName>
    </submittedName>
</protein>
<dbReference type="RefSeq" id="WP_213517473.1">
    <property type="nucleotide sequence ID" value="NZ_BOSE01000006.1"/>
</dbReference>
<dbReference type="AlphaFoldDB" id="A0A920CZT2"/>
<keyword evidence="2" id="KW-1185">Reference proteome</keyword>
<dbReference type="EMBL" id="BOSE01000006">
    <property type="protein sequence ID" value="GIP17798.1"/>
    <property type="molecule type" value="Genomic_DNA"/>
</dbReference>
<proteinExistence type="predicted"/>
<evidence type="ECO:0000313" key="2">
    <source>
        <dbReference type="Proteomes" id="UP000683139"/>
    </source>
</evidence>
<name>A0A920CZT2_9BACL</name>
<organism evidence="1 2">
    <name type="scientific">Paenibacillus montaniterrae</name>
    <dbReference type="NCBI Taxonomy" id="429341"/>
    <lineage>
        <taxon>Bacteria</taxon>
        <taxon>Bacillati</taxon>
        <taxon>Bacillota</taxon>
        <taxon>Bacilli</taxon>
        <taxon>Bacillales</taxon>
        <taxon>Paenibacillaceae</taxon>
        <taxon>Paenibacillus</taxon>
    </lineage>
</organism>
<sequence>MDNEELKAAMASGQAIMHRGLRYKHISAIIYRKSETGMFIQAELMDLNGNSVMLVRPQDITLADAI</sequence>
<dbReference type="Proteomes" id="UP000683139">
    <property type="component" value="Unassembled WGS sequence"/>
</dbReference>
<accession>A0A920CZT2</accession>
<reference evidence="1" key="1">
    <citation type="submission" date="2021-03" db="EMBL/GenBank/DDBJ databases">
        <title>Antimicrobial resistance genes in bacteria isolated from Japanese honey, and their potential for conferring macrolide and lincosamide resistance in the American foulbrood pathogen Paenibacillus larvae.</title>
        <authorList>
            <person name="Okamoto M."/>
            <person name="Kumagai M."/>
            <person name="Kanamori H."/>
            <person name="Takamatsu D."/>
        </authorList>
    </citation>
    <scope>NUCLEOTIDE SEQUENCE</scope>
    <source>
        <strain evidence="1">J40TS1</strain>
    </source>
</reference>
<evidence type="ECO:0000313" key="1">
    <source>
        <dbReference type="EMBL" id="GIP17798.1"/>
    </source>
</evidence>